<reference evidence="3 4" key="2">
    <citation type="submission" date="2020-05" db="EMBL/GenBank/DDBJ databases">
        <authorList>
            <person name="Campoy J."/>
            <person name="Schneeberger K."/>
            <person name="Spophaly S."/>
        </authorList>
    </citation>
    <scope>NUCLEOTIDE SEQUENCE [LARGE SCALE GENOMIC DNA]</scope>
    <source>
        <strain evidence="3">PruArmRojPasFocal</strain>
    </source>
</reference>
<dbReference type="Proteomes" id="UP000507245">
    <property type="component" value="Unassembled WGS sequence"/>
</dbReference>
<proteinExistence type="predicted"/>
<organism evidence="3 5">
    <name type="scientific">Prunus armeniaca</name>
    <name type="common">Apricot</name>
    <name type="synonym">Armeniaca vulgaris</name>
    <dbReference type="NCBI Taxonomy" id="36596"/>
    <lineage>
        <taxon>Eukaryota</taxon>
        <taxon>Viridiplantae</taxon>
        <taxon>Streptophyta</taxon>
        <taxon>Embryophyta</taxon>
        <taxon>Tracheophyta</taxon>
        <taxon>Spermatophyta</taxon>
        <taxon>Magnoliopsida</taxon>
        <taxon>eudicotyledons</taxon>
        <taxon>Gunneridae</taxon>
        <taxon>Pentapetalae</taxon>
        <taxon>rosids</taxon>
        <taxon>fabids</taxon>
        <taxon>Rosales</taxon>
        <taxon>Rosaceae</taxon>
        <taxon>Amygdaloideae</taxon>
        <taxon>Amygdaleae</taxon>
        <taxon>Prunus</taxon>
    </lineage>
</organism>
<reference evidence="5" key="1">
    <citation type="journal article" date="2020" name="Genome Biol.">
        <title>Gamete binning: chromosome-level and haplotype-resolved genome assembly enabled by high-throughput single-cell sequencing of gamete genomes.</title>
        <authorList>
            <person name="Campoy J.A."/>
            <person name="Sun H."/>
            <person name="Goel M."/>
            <person name="Jiao W.-B."/>
            <person name="Folz-Donahue K."/>
            <person name="Wang N."/>
            <person name="Rubio M."/>
            <person name="Liu C."/>
            <person name="Kukat C."/>
            <person name="Ruiz D."/>
            <person name="Huettel B."/>
            <person name="Schneeberger K."/>
        </authorList>
    </citation>
    <scope>NUCLEOTIDE SEQUENCE [LARGE SCALE GENOMIC DNA]</scope>
    <source>
        <strain evidence="5">cv. Rojo Pasion</strain>
    </source>
</reference>
<gene>
    <name evidence="2" type="ORF">CURHAP_LOCUS28674</name>
    <name evidence="3" type="ORF">ORAREDHAP_LOCUS28349</name>
</gene>
<dbReference type="EMBL" id="CAEKKB010000004">
    <property type="protein sequence ID" value="CAB4308650.1"/>
    <property type="molecule type" value="Genomic_DNA"/>
</dbReference>
<accession>A0A6J5X4J3</accession>
<evidence type="ECO:0000313" key="4">
    <source>
        <dbReference type="Proteomes" id="UP000507222"/>
    </source>
</evidence>
<sequence>METRIKSSCCLILSFRVLNEGLLRRSDFSPDMEVVGDGDGPVFAVAMPLTGLGFPTMFPLRIEEKEENELWIWGFCFQSLGFVIWIGSIRVC</sequence>
<evidence type="ECO:0000313" key="2">
    <source>
        <dbReference type="EMBL" id="CAB4278236.1"/>
    </source>
</evidence>
<evidence type="ECO:0000313" key="5">
    <source>
        <dbReference type="Proteomes" id="UP000507245"/>
    </source>
</evidence>
<evidence type="ECO:0000313" key="3">
    <source>
        <dbReference type="EMBL" id="CAB4308650.1"/>
    </source>
</evidence>
<dbReference type="Proteomes" id="UP000507222">
    <property type="component" value="Unassembled WGS sequence"/>
</dbReference>
<evidence type="ECO:0000256" key="1">
    <source>
        <dbReference type="SAM" id="Phobius"/>
    </source>
</evidence>
<feature type="transmembrane region" description="Helical" evidence="1">
    <location>
        <begin position="70"/>
        <end position="89"/>
    </location>
</feature>
<keyword evidence="1" id="KW-0812">Transmembrane</keyword>
<keyword evidence="5" id="KW-1185">Reference proteome</keyword>
<keyword evidence="1" id="KW-1133">Transmembrane helix</keyword>
<protein>
    <submittedName>
        <fullName evidence="3">Uncharacterized protein</fullName>
    </submittedName>
</protein>
<dbReference type="EMBL" id="CAEKDK010000004">
    <property type="protein sequence ID" value="CAB4278236.1"/>
    <property type="molecule type" value="Genomic_DNA"/>
</dbReference>
<name>A0A6J5X4J3_PRUAR</name>
<dbReference type="OrthoDB" id="10294219at2759"/>
<dbReference type="AlphaFoldDB" id="A0A6J5X4J3"/>
<keyword evidence="1" id="KW-0472">Membrane</keyword>